<dbReference type="KEGG" id="acp:A2cp1_1318"/>
<evidence type="ECO:0008006" key="4">
    <source>
        <dbReference type="Google" id="ProtNLM"/>
    </source>
</evidence>
<proteinExistence type="predicted"/>
<evidence type="ECO:0000313" key="3">
    <source>
        <dbReference type="Proteomes" id="UP000007089"/>
    </source>
</evidence>
<dbReference type="RefSeq" id="WP_012632636.1">
    <property type="nucleotide sequence ID" value="NC_011891.1"/>
</dbReference>
<protein>
    <recommendedName>
        <fullName evidence="4">YdhG-like domain-containing protein</fullName>
    </recommendedName>
</protein>
<dbReference type="EMBL" id="CP001359">
    <property type="protein sequence ID" value="ACL64662.1"/>
    <property type="molecule type" value="Genomic_DNA"/>
</dbReference>
<reference evidence="2" key="1">
    <citation type="submission" date="2009-01" db="EMBL/GenBank/DDBJ databases">
        <title>Complete sequence of Anaeromyxobacter dehalogenans 2CP-1.</title>
        <authorList>
            <consortium name="US DOE Joint Genome Institute"/>
            <person name="Lucas S."/>
            <person name="Copeland A."/>
            <person name="Lapidus A."/>
            <person name="Glavina del Rio T."/>
            <person name="Dalin E."/>
            <person name="Tice H."/>
            <person name="Bruce D."/>
            <person name="Goodwin L."/>
            <person name="Pitluck S."/>
            <person name="Saunders E."/>
            <person name="Brettin T."/>
            <person name="Detter J.C."/>
            <person name="Han C."/>
            <person name="Larimer F."/>
            <person name="Land M."/>
            <person name="Hauser L."/>
            <person name="Kyrpides N."/>
            <person name="Ovchinnikova G."/>
            <person name="Beliaev A.S."/>
            <person name="Richardson P."/>
        </authorList>
    </citation>
    <scope>NUCLEOTIDE SEQUENCE</scope>
    <source>
        <strain evidence="2">2CP-1</strain>
    </source>
</reference>
<feature type="region of interest" description="Disordered" evidence="1">
    <location>
        <begin position="1"/>
        <end position="52"/>
    </location>
</feature>
<feature type="compositionally biased region" description="Basic and acidic residues" evidence="1">
    <location>
        <begin position="41"/>
        <end position="52"/>
    </location>
</feature>
<gene>
    <name evidence="2" type="ordered locus">A2cp1_1318</name>
</gene>
<name>B8JGJ1_ANAD2</name>
<dbReference type="HOGENOM" id="CLU_1745869_0_0_7"/>
<sequence length="149" mass="16734">MATKTMKRIRQTTQSRGTVETKPAGKPAAKEGRPPKTPANEAERTDIQEQVERSRETVLRLIKDAGLKVERKTSWHKVAGKEKRRLYVGVKSPQVHLSGFELKHGGVEPISEADAKRRHLGSVRGILWLDRQTDAIIRDVVRAAVAELR</sequence>
<dbReference type="AlphaFoldDB" id="B8JGJ1"/>
<organism evidence="2 3">
    <name type="scientific">Anaeromyxobacter dehalogenans (strain ATCC BAA-258 / DSM 21875 / 2CP-1)</name>
    <dbReference type="NCBI Taxonomy" id="455488"/>
    <lineage>
        <taxon>Bacteria</taxon>
        <taxon>Pseudomonadati</taxon>
        <taxon>Myxococcota</taxon>
        <taxon>Myxococcia</taxon>
        <taxon>Myxococcales</taxon>
        <taxon>Cystobacterineae</taxon>
        <taxon>Anaeromyxobacteraceae</taxon>
        <taxon>Anaeromyxobacter</taxon>
    </lineage>
</organism>
<keyword evidence="3" id="KW-1185">Reference proteome</keyword>
<dbReference type="Proteomes" id="UP000007089">
    <property type="component" value="Chromosome"/>
</dbReference>
<evidence type="ECO:0000256" key="1">
    <source>
        <dbReference type="SAM" id="MobiDB-lite"/>
    </source>
</evidence>
<evidence type="ECO:0000313" key="2">
    <source>
        <dbReference type="EMBL" id="ACL64662.1"/>
    </source>
</evidence>
<feature type="compositionally biased region" description="Basic residues" evidence="1">
    <location>
        <begin position="1"/>
        <end position="10"/>
    </location>
</feature>
<accession>B8JGJ1</accession>